<dbReference type="InterPro" id="IPR013762">
    <property type="entry name" value="Integrase-like_cat_sf"/>
</dbReference>
<dbReference type="GO" id="GO:0015074">
    <property type="term" value="P:DNA integration"/>
    <property type="evidence" value="ECO:0007669"/>
    <property type="project" value="InterPro"/>
</dbReference>
<dbReference type="InterPro" id="IPR050090">
    <property type="entry name" value="Tyrosine_recombinase_XerCD"/>
</dbReference>
<feature type="domain" description="Tyr recombinase" evidence="4">
    <location>
        <begin position="172"/>
        <end position="341"/>
    </location>
</feature>
<dbReference type="InterPro" id="IPR044068">
    <property type="entry name" value="CB"/>
</dbReference>
<accession>A0A0D8HD28</accession>
<dbReference type="Pfam" id="PF00589">
    <property type="entry name" value="Phage_integrase"/>
    <property type="match status" value="1"/>
</dbReference>
<protein>
    <submittedName>
        <fullName evidence="6">Tyrosine recombinase XerC</fullName>
    </submittedName>
</protein>
<dbReference type="SUPFAM" id="SSF56349">
    <property type="entry name" value="DNA breaking-rejoining enzymes"/>
    <property type="match status" value="1"/>
</dbReference>
<dbReference type="AlphaFoldDB" id="A0A0D8HD28"/>
<comment type="caution">
    <text evidence="6">The sequence shown here is derived from an EMBL/GenBank/DDBJ whole genome shotgun (WGS) entry which is preliminary data.</text>
</comment>
<proteinExistence type="predicted"/>
<dbReference type="InterPro" id="IPR002104">
    <property type="entry name" value="Integrase_catalytic"/>
</dbReference>
<dbReference type="PROSITE" id="PS51898">
    <property type="entry name" value="TYR_RECOMBINASE"/>
    <property type="match status" value="1"/>
</dbReference>
<evidence type="ECO:0000256" key="3">
    <source>
        <dbReference type="PROSITE-ProRule" id="PRU01248"/>
    </source>
</evidence>
<dbReference type="OrthoDB" id="1822491at2"/>
<keyword evidence="7" id="KW-1185">Reference proteome</keyword>
<dbReference type="STRING" id="1280514.AXFE_33510"/>
<dbReference type="PANTHER" id="PTHR30349">
    <property type="entry name" value="PHAGE INTEGRASE-RELATED"/>
    <property type="match status" value="1"/>
</dbReference>
<dbReference type="PANTHER" id="PTHR30349:SF91">
    <property type="entry name" value="INTA PROTEIN"/>
    <property type="match status" value="1"/>
</dbReference>
<dbReference type="InterPro" id="IPR011010">
    <property type="entry name" value="DNA_brk_join_enz"/>
</dbReference>
<evidence type="ECO:0000259" key="4">
    <source>
        <dbReference type="PROSITE" id="PS51898"/>
    </source>
</evidence>
<dbReference type="RefSeq" id="WP_052606998.1">
    <property type="nucleotide sequence ID" value="NZ_JXYS01000119.1"/>
</dbReference>
<sequence length="341" mass="38419">MTSRRGNGEGSVYKTKDGKWVASIDLGWVDGKRKRRTFQAKTQAEALHKMRELQPQKFHGTQLASERLSVEQYLETWLSKRIPGTVSVRTEEIYARVVRLYLVRHLGKIRLNKLTPTDVNAMMIALGESGFSPSTKRMARATLRRALRMAEQDGLVTRNVASIAEGPKLPHREGRTMTPEQAQMFLAVCKEHRLGAAYTLALLLGLRRGEIIGLAWSDIEITGDAVVVTVRRQLVRDNSGVHLSDLKTKGSRRTLHLSPPLVDLLEGHRRDQEEEALLRGEAWRNDENLIFTSTYGRPLDPGDFGKGVPRITEKAGLGHWSIHELRYPNLNKIPTLAPKTI</sequence>
<evidence type="ECO:0000313" key="6">
    <source>
        <dbReference type="EMBL" id="KJF15809.1"/>
    </source>
</evidence>
<dbReference type="Gene3D" id="1.10.443.10">
    <property type="entry name" value="Intergrase catalytic core"/>
    <property type="match status" value="1"/>
</dbReference>
<dbReference type="GO" id="GO:0006310">
    <property type="term" value="P:DNA recombination"/>
    <property type="evidence" value="ECO:0007669"/>
    <property type="project" value="UniProtKB-KW"/>
</dbReference>
<dbReference type="Gene3D" id="1.10.150.130">
    <property type="match status" value="1"/>
</dbReference>
<evidence type="ECO:0000313" key="7">
    <source>
        <dbReference type="Proteomes" id="UP000032360"/>
    </source>
</evidence>
<gene>
    <name evidence="6" type="primary">xerC4</name>
    <name evidence="6" type="ORF">AXFE_33510</name>
</gene>
<evidence type="ECO:0000256" key="2">
    <source>
        <dbReference type="ARBA" id="ARBA00023172"/>
    </source>
</evidence>
<feature type="domain" description="Core-binding (CB)" evidence="5">
    <location>
        <begin position="68"/>
        <end position="151"/>
    </location>
</feature>
<name>A0A0D8HD28_9ACTN</name>
<dbReference type="InterPro" id="IPR010998">
    <property type="entry name" value="Integrase_recombinase_N"/>
</dbReference>
<dbReference type="GO" id="GO:0003677">
    <property type="term" value="F:DNA binding"/>
    <property type="evidence" value="ECO:0007669"/>
    <property type="project" value="UniProtKB-UniRule"/>
</dbReference>
<organism evidence="6 7">
    <name type="scientific">Acidithrix ferrooxidans</name>
    <dbReference type="NCBI Taxonomy" id="1280514"/>
    <lineage>
        <taxon>Bacteria</taxon>
        <taxon>Bacillati</taxon>
        <taxon>Actinomycetota</taxon>
        <taxon>Acidimicrobiia</taxon>
        <taxon>Acidimicrobiales</taxon>
        <taxon>Acidimicrobiaceae</taxon>
        <taxon>Acidithrix</taxon>
    </lineage>
</organism>
<dbReference type="EMBL" id="JXYS01000119">
    <property type="protein sequence ID" value="KJF15809.1"/>
    <property type="molecule type" value="Genomic_DNA"/>
</dbReference>
<reference evidence="6 7" key="1">
    <citation type="submission" date="2015-01" db="EMBL/GenBank/DDBJ databases">
        <title>Draft genome of the acidophilic iron oxidizer Acidithrix ferrooxidans strain Py-F3.</title>
        <authorList>
            <person name="Poehlein A."/>
            <person name="Eisen S."/>
            <person name="Schloemann M."/>
            <person name="Johnson B.D."/>
            <person name="Daniel R."/>
            <person name="Muehling M."/>
        </authorList>
    </citation>
    <scope>NUCLEOTIDE SEQUENCE [LARGE SCALE GENOMIC DNA]</scope>
    <source>
        <strain evidence="6 7">Py-F3</strain>
    </source>
</reference>
<evidence type="ECO:0000259" key="5">
    <source>
        <dbReference type="PROSITE" id="PS51900"/>
    </source>
</evidence>
<dbReference type="PROSITE" id="PS51900">
    <property type="entry name" value="CB"/>
    <property type="match status" value="1"/>
</dbReference>
<dbReference type="Proteomes" id="UP000032360">
    <property type="component" value="Unassembled WGS sequence"/>
</dbReference>
<evidence type="ECO:0000256" key="1">
    <source>
        <dbReference type="ARBA" id="ARBA00023125"/>
    </source>
</evidence>
<keyword evidence="2" id="KW-0233">DNA recombination</keyword>
<keyword evidence="1 3" id="KW-0238">DNA-binding</keyword>